<dbReference type="Proteomes" id="UP000298652">
    <property type="component" value="Chromosome 8"/>
</dbReference>
<protein>
    <recommendedName>
        <fullName evidence="3">Endonuclease/exonuclease/phosphatase domain-containing protein</fullName>
    </recommendedName>
</protein>
<sequence length="138" mass="16063">MEAAANVAILVWNVRAGDFNLILHATDKNTSNINQRNIGRFRRLVDELHLNDVYLHGRRYTWSNERNEPIMAQLDRVMVSIVWQTRYPLALLQALSSRASDHCPLLLATNAKFSPKRRFHFEPWWPKLPGYLDTISHA</sequence>
<dbReference type="Gene3D" id="3.60.10.10">
    <property type="entry name" value="Endonuclease/exonuclease/phosphatase"/>
    <property type="match status" value="1"/>
</dbReference>
<evidence type="ECO:0000313" key="1">
    <source>
        <dbReference type="EMBL" id="TKW00486.1"/>
    </source>
</evidence>
<name>A0A4V6D316_SETVI</name>
<dbReference type="PANTHER" id="PTHR33710">
    <property type="entry name" value="BNAC02G09200D PROTEIN"/>
    <property type="match status" value="1"/>
</dbReference>
<accession>A0A4V6D316</accession>
<organism evidence="1 2">
    <name type="scientific">Setaria viridis</name>
    <name type="common">Green bristlegrass</name>
    <name type="synonym">Setaria italica subsp. viridis</name>
    <dbReference type="NCBI Taxonomy" id="4556"/>
    <lineage>
        <taxon>Eukaryota</taxon>
        <taxon>Viridiplantae</taxon>
        <taxon>Streptophyta</taxon>
        <taxon>Embryophyta</taxon>
        <taxon>Tracheophyta</taxon>
        <taxon>Spermatophyta</taxon>
        <taxon>Magnoliopsida</taxon>
        <taxon>Liliopsida</taxon>
        <taxon>Poales</taxon>
        <taxon>Poaceae</taxon>
        <taxon>PACMAD clade</taxon>
        <taxon>Panicoideae</taxon>
        <taxon>Panicodae</taxon>
        <taxon>Paniceae</taxon>
        <taxon>Cenchrinae</taxon>
        <taxon>Setaria</taxon>
    </lineage>
</organism>
<dbReference type="Gramene" id="TKW00486">
    <property type="protein sequence ID" value="TKW00486"/>
    <property type="gene ID" value="SEVIR_8G112100v2"/>
</dbReference>
<dbReference type="PANTHER" id="PTHR33710:SF48">
    <property type="entry name" value="OS02G0307075 PROTEIN"/>
    <property type="match status" value="1"/>
</dbReference>
<gene>
    <name evidence="1" type="ORF">SEVIR_8G112100v2</name>
</gene>
<proteinExistence type="predicted"/>
<dbReference type="EMBL" id="CM016559">
    <property type="protein sequence ID" value="TKW00486.1"/>
    <property type="molecule type" value="Genomic_DNA"/>
</dbReference>
<keyword evidence="2" id="KW-1185">Reference proteome</keyword>
<evidence type="ECO:0008006" key="3">
    <source>
        <dbReference type="Google" id="ProtNLM"/>
    </source>
</evidence>
<dbReference type="OMA" id="NEPIMAQ"/>
<dbReference type="SUPFAM" id="SSF56219">
    <property type="entry name" value="DNase I-like"/>
    <property type="match status" value="1"/>
</dbReference>
<dbReference type="InterPro" id="IPR036691">
    <property type="entry name" value="Endo/exonu/phosph_ase_sf"/>
</dbReference>
<dbReference type="AlphaFoldDB" id="A0A4V6D316"/>
<reference evidence="1" key="1">
    <citation type="submission" date="2019-03" db="EMBL/GenBank/DDBJ databases">
        <title>WGS assembly of Setaria viridis.</title>
        <authorList>
            <person name="Huang P."/>
            <person name="Jenkins J."/>
            <person name="Grimwood J."/>
            <person name="Barry K."/>
            <person name="Healey A."/>
            <person name="Mamidi S."/>
            <person name="Sreedasyam A."/>
            <person name="Shu S."/>
            <person name="Feldman M."/>
            <person name="Wu J."/>
            <person name="Yu Y."/>
            <person name="Chen C."/>
            <person name="Johnson J."/>
            <person name="Rokhsar D."/>
            <person name="Baxter I."/>
            <person name="Schmutz J."/>
            <person name="Brutnell T."/>
            <person name="Kellogg E."/>
        </authorList>
    </citation>
    <scope>NUCLEOTIDE SEQUENCE [LARGE SCALE GENOMIC DNA]</scope>
</reference>
<evidence type="ECO:0000313" key="2">
    <source>
        <dbReference type="Proteomes" id="UP000298652"/>
    </source>
</evidence>